<organism evidence="1 2">
    <name type="scientific">Candidatus Accumulibacter affinis</name>
    <dbReference type="NCBI Taxonomy" id="2954384"/>
    <lineage>
        <taxon>Bacteria</taxon>
        <taxon>Pseudomonadati</taxon>
        <taxon>Pseudomonadota</taxon>
        <taxon>Betaproteobacteria</taxon>
        <taxon>Candidatus Accumulibacter</taxon>
    </lineage>
</organism>
<evidence type="ECO:0000313" key="2">
    <source>
        <dbReference type="Proteomes" id="UP000706151"/>
    </source>
</evidence>
<evidence type="ECO:0000313" key="1">
    <source>
        <dbReference type="EMBL" id="MBK7954943.1"/>
    </source>
</evidence>
<name>A0A935W5G8_9PROT</name>
<proteinExistence type="predicted"/>
<dbReference type="Gene3D" id="1.20.5.340">
    <property type="match status" value="1"/>
</dbReference>
<dbReference type="EMBL" id="JADJOT010000009">
    <property type="protein sequence ID" value="MBK7954943.1"/>
    <property type="molecule type" value="Genomic_DNA"/>
</dbReference>
<comment type="caution">
    <text evidence="1">The sequence shown here is derived from an EMBL/GenBank/DDBJ whole genome shotgun (WGS) entry which is preliminary data.</text>
</comment>
<protein>
    <submittedName>
        <fullName evidence="1">DUF1640 domain-containing protein</fullName>
    </submittedName>
</protein>
<dbReference type="Proteomes" id="UP000706151">
    <property type="component" value="Unassembled WGS sequence"/>
</dbReference>
<reference evidence="1 2" key="1">
    <citation type="submission" date="2020-10" db="EMBL/GenBank/DDBJ databases">
        <title>Connecting structure to function with the recovery of over 1000 high-quality activated sludge metagenome-assembled genomes encoding full-length rRNA genes using long-read sequencing.</title>
        <authorList>
            <person name="Singleton C.M."/>
            <person name="Petriglieri F."/>
            <person name="Kristensen J.M."/>
            <person name="Kirkegaard R.H."/>
            <person name="Michaelsen T.Y."/>
            <person name="Andersen M.H."/>
            <person name="Karst S.M."/>
            <person name="Dueholm M.S."/>
            <person name="Nielsen P.H."/>
            <person name="Albertsen M."/>
        </authorList>
    </citation>
    <scope>NUCLEOTIDE SEQUENCE [LARGE SCALE GENOMIC DNA]</scope>
    <source>
        <strain evidence="1">Fred_18-Q3-R57-64_BAT3C.720</strain>
    </source>
</reference>
<sequence length="98" mass="10968">MSTLTFDTLRYAERLRTAGVPEQQAKAEAEALRDVLAEAMDSSLATKADLMEVKADLRLEMTGIRGELSTIKWMMGVLIACRRRQLRQAVLLIRGSTK</sequence>
<accession>A0A935W5G8</accession>
<gene>
    <name evidence="1" type="ORF">IPK02_13840</name>
</gene>
<dbReference type="AlphaFoldDB" id="A0A935W5G8"/>